<dbReference type="RefSeq" id="WP_077668815.1">
    <property type="nucleotide sequence ID" value="NZ_MUFB01000051.1"/>
</dbReference>
<organism evidence="1 2">
    <name type="scientific">Salinivibrio siamensis</name>
    <dbReference type="NCBI Taxonomy" id="414286"/>
    <lineage>
        <taxon>Bacteria</taxon>
        <taxon>Pseudomonadati</taxon>
        <taxon>Pseudomonadota</taxon>
        <taxon>Gammaproteobacteria</taxon>
        <taxon>Vibrionales</taxon>
        <taxon>Vibrionaceae</taxon>
        <taxon>Salinivibrio</taxon>
    </lineage>
</organism>
<dbReference type="Proteomes" id="UP000189410">
    <property type="component" value="Unassembled WGS sequence"/>
</dbReference>
<sequence length="82" mass="9816">MDTYEKLIANFTREIRVKPTHGIDRALTIFRRVLRKTKTECGEIPHWDDIHDRFEEEVRMKTNWGYKQLVELLDVTITEVGI</sequence>
<keyword evidence="2" id="KW-1185">Reference proteome</keyword>
<gene>
    <name evidence="1" type="ORF">BZG73_15855</name>
</gene>
<reference evidence="1 2" key="1">
    <citation type="journal article" date="2017" name="Genome Announc.">
        <title>Draft Genome Sequences of Salinivibrio proteolyticus, Salinivibrio sharmensis, Salinivibrio siamensis, Salinivibrio costicola subsp. alcaliphilus, Salinivibrio costicola subsp. vallismortis, and 29 New Isolates Belonging to the Genus Salinivibrio.</title>
        <authorList>
            <person name="Lopez-Hermoso C."/>
            <person name="de la Haba R.R."/>
            <person name="Sanchez-Porro C."/>
            <person name="Bayliss S.C."/>
            <person name="Feil E.J."/>
            <person name="Ventosa A."/>
        </authorList>
    </citation>
    <scope>NUCLEOTIDE SEQUENCE [LARGE SCALE GENOMIC DNA]</scope>
    <source>
        <strain evidence="1 2">JCM 14472</strain>
    </source>
</reference>
<evidence type="ECO:0000313" key="2">
    <source>
        <dbReference type="Proteomes" id="UP000189410"/>
    </source>
</evidence>
<accession>A0ABX3K4R1</accession>
<name>A0ABX3K4R1_9GAMM</name>
<dbReference type="EMBL" id="MUFB01000051">
    <property type="protein sequence ID" value="OOE78671.1"/>
    <property type="molecule type" value="Genomic_DNA"/>
</dbReference>
<evidence type="ECO:0000313" key="1">
    <source>
        <dbReference type="EMBL" id="OOE78671.1"/>
    </source>
</evidence>
<protein>
    <recommendedName>
        <fullName evidence="3">Integrase</fullName>
    </recommendedName>
</protein>
<comment type="caution">
    <text evidence="1">The sequence shown here is derived from an EMBL/GenBank/DDBJ whole genome shotgun (WGS) entry which is preliminary data.</text>
</comment>
<evidence type="ECO:0008006" key="3">
    <source>
        <dbReference type="Google" id="ProtNLM"/>
    </source>
</evidence>
<proteinExistence type="predicted"/>